<organism evidence="3 4">
    <name type="scientific">Shouchella lonarensis</name>
    <dbReference type="NCBI Taxonomy" id="1464122"/>
    <lineage>
        <taxon>Bacteria</taxon>
        <taxon>Bacillati</taxon>
        <taxon>Bacillota</taxon>
        <taxon>Bacilli</taxon>
        <taxon>Bacillales</taxon>
        <taxon>Bacillaceae</taxon>
        <taxon>Shouchella</taxon>
    </lineage>
</organism>
<evidence type="ECO:0000313" key="4">
    <source>
        <dbReference type="Proteomes" id="UP000242662"/>
    </source>
</evidence>
<dbReference type="STRING" id="1464122.SAMN05421737_10248"/>
<evidence type="ECO:0000256" key="1">
    <source>
        <dbReference type="SAM" id="Phobius"/>
    </source>
</evidence>
<name>A0A1G6GVA5_9BACI</name>
<keyword evidence="4" id="KW-1185">Reference proteome</keyword>
<sequence>MKRTAERVLGIIGLVLFVIGGGLFAIVSVMQQSGALEDSFEEWIQAAEEQGQTMTDEEKEGFEIAAEYPYGTYALASFLAAVAGLVAVIIVSKKSVASGVLFLVMIVIYGLMVGLWMFLLSFLPILMYLIAGIISLVRRAPKDPVSLQE</sequence>
<accession>A0A1G6GVA5</accession>
<dbReference type="Pfam" id="PF13273">
    <property type="entry name" value="DUF4064"/>
    <property type="match status" value="1"/>
</dbReference>
<keyword evidence="1" id="KW-0472">Membrane</keyword>
<feature type="transmembrane region" description="Helical" evidence="1">
    <location>
        <begin position="70"/>
        <end position="92"/>
    </location>
</feature>
<reference evidence="4" key="1">
    <citation type="submission" date="2016-09" db="EMBL/GenBank/DDBJ databases">
        <authorList>
            <person name="Varghese N."/>
            <person name="Submissions S."/>
        </authorList>
    </citation>
    <scope>NUCLEOTIDE SEQUENCE [LARGE SCALE GENOMIC DNA]</scope>
    <source>
        <strain evidence="4">25nlg</strain>
    </source>
</reference>
<keyword evidence="1" id="KW-1133">Transmembrane helix</keyword>
<keyword evidence="1" id="KW-0812">Transmembrane</keyword>
<dbReference type="EMBL" id="FMYM01000002">
    <property type="protein sequence ID" value="SDB85793.1"/>
    <property type="molecule type" value="Genomic_DNA"/>
</dbReference>
<gene>
    <name evidence="3" type="ORF">SAMN05421737_10248</name>
</gene>
<dbReference type="RefSeq" id="WP_176763752.1">
    <property type="nucleotide sequence ID" value="NZ_FMYM01000002.1"/>
</dbReference>
<feature type="transmembrane region" description="Helical" evidence="1">
    <location>
        <begin position="99"/>
        <end position="119"/>
    </location>
</feature>
<proteinExistence type="predicted"/>
<feature type="domain" description="DUF4064" evidence="2">
    <location>
        <begin position="2"/>
        <end position="110"/>
    </location>
</feature>
<protein>
    <recommendedName>
        <fullName evidence="2">DUF4064 domain-containing protein</fullName>
    </recommendedName>
</protein>
<evidence type="ECO:0000313" key="3">
    <source>
        <dbReference type="EMBL" id="SDB85793.1"/>
    </source>
</evidence>
<feature type="transmembrane region" description="Helical" evidence="1">
    <location>
        <begin position="7"/>
        <end position="30"/>
    </location>
</feature>
<dbReference type="InterPro" id="IPR025273">
    <property type="entry name" value="DUF4064"/>
</dbReference>
<evidence type="ECO:0000259" key="2">
    <source>
        <dbReference type="Pfam" id="PF13273"/>
    </source>
</evidence>
<dbReference type="AlphaFoldDB" id="A0A1G6GVA5"/>
<dbReference type="Proteomes" id="UP000242662">
    <property type="component" value="Unassembled WGS sequence"/>
</dbReference>